<proteinExistence type="predicted"/>
<dbReference type="EMBL" id="JANGCH010000013">
    <property type="protein sequence ID" value="MCQ5122358.1"/>
    <property type="molecule type" value="Genomic_DNA"/>
</dbReference>
<keyword evidence="5 7" id="KW-1133">Transmembrane helix</keyword>
<gene>
    <name evidence="9" type="ORF">NE663_08820</name>
</gene>
<keyword evidence="3" id="KW-0547">Nucleotide-binding</keyword>
<name>A0ABT1SMB8_9FIRM</name>
<dbReference type="InterPro" id="IPR003439">
    <property type="entry name" value="ABC_transporter-like_ATP-bd"/>
</dbReference>
<comment type="subcellular location">
    <subcellularLocation>
        <location evidence="1">Cell membrane</location>
        <topology evidence="1">Multi-pass membrane protein</topology>
    </subcellularLocation>
</comment>
<evidence type="ECO:0000256" key="2">
    <source>
        <dbReference type="ARBA" id="ARBA00022692"/>
    </source>
</evidence>
<keyword evidence="2 7" id="KW-0812">Transmembrane</keyword>
<dbReference type="SUPFAM" id="SSF52540">
    <property type="entry name" value="P-loop containing nucleoside triphosphate hydrolases"/>
    <property type="match status" value="1"/>
</dbReference>
<dbReference type="Pfam" id="PF00005">
    <property type="entry name" value="ABC_tran"/>
    <property type="match status" value="1"/>
</dbReference>
<feature type="transmembrane region" description="Helical" evidence="7">
    <location>
        <begin position="55"/>
        <end position="75"/>
    </location>
</feature>
<reference evidence="9 10" key="1">
    <citation type="submission" date="2022-06" db="EMBL/GenBank/DDBJ databases">
        <title>Isolation of gut microbiota from human fecal samples.</title>
        <authorList>
            <person name="Pamer E.G."/>
            <person name="Barat B."/>
            <person name="Waligurski E."/>
            <person name="Medina S."/>
            <person name="Paddock L."/>
            <person name="Mostad J."/>
        </authorList>
    </citation>
    <scope>NUCLEOTIDE SEQUENCE [LARGE SCALE GENOMIC DNA]</scope>
    <source>
        <strain evidence="9 10">DFI.6.1</strain>
    </source>
</reference>
<feature type="transmembrane region" description="Helical" evidence="7">
    <location>
        <begin position="22"/>
        <end position="49"/>
    </location>
</feature>
<dbReference type="GO" id="GO:0005524">
    <property type="term" value="F:ATP binding"/>
    <property type="evidence" value="ECO:0007669"/>
    <property type="project" value="UniProtKB-KW"/>
</dbReference>
<evidence type="ECO:0000256" key="4">
    <source>
        <dbReference type="ARBA" id="ARBA00022840"/>
    </source>
</evidence>
<dbReference type="PROSITE" id="PS50893">
    <property type="entry name" value="ABC_TRANSPORTER_2"/>
    <property type="match status" value="1"/>
</dbReference>
<organism evidence="9 10">
    <name type="scientific">Massilicoli timonensis</name>
    <dbReference type="NCBI Taxonomy" id="2015901"/>
    <lineage>
        <taxon>Bacteria</taxon>
        <taxon>Bacillati</taxon>
        <taxon>Bacillota</taxon>
        <taxon>Erysipelotrichia</taxon>
        <taxon>Erysipelotrichales</taxon>
        <taxon>Erysipelotrichaceae</taxon>
        <taxon>Massilicoli</taxon>
    </lineage>
</organism>
<keyword evidence="6 7" id="KW-0472">Membrane</keyword>
<dbReference type="Gene3D" id="3.40.50.300">
    <property type="entry name" value="P-loop containing nucleotide triphosphate hydrolases"/>
    <property type="match status" value="1"/>
</dbReference>
<protein>
    <submittedName>
        <fullName evidence="9">ABC transporter ATP-binding protein/permease</fullName>
    </submittedName>
</protein>
<evidence type="ECO:0000313" key="9">
    <source>
        <dbReference type="EMBL" id="MCQ5122358.1"/>
    </source>
</evidence>
<dbReference type="InterPro" id="IPR036640">
    <property type="entry name" value="ABC1_TM_sf"/>
</dbReference>
<keyword evidence="4 9" id="KW-0067">ATP-binding</keyword>
<keyword evidence="10" id="KW-1185">Reference proteome</keyword>
<evidence type="ECO:0000256" key="5">
    <source>
        <dbReference type="ARBA" id="ARBA00022989"/>
    </source>
</evidence>
<dbReference type="RefSeq" id="WP_256198209.1">
    <property type="nucleotide sequence ID" value="NZ_JANGCH010000013.1"/>
</dbReference>
<dbReference type="Gene3D" id="1.20.1560.10">
    <property type="entry name" value="ABC transporter type 1, transmembrane domain"/>
    <property type="match status" value="1"/>
</dbReference>
<comment type="caution">
    <text evidence="9">The sequence shown here is derived from an EMBL/GenBank/DDBJ whole genome shotgun (WGS) entry which is preliminary data.</text>
</comment>
<dbReference type="PANTHER" id="PTHR24221:SF654">
    <property type="entry name" value="ATP-BINDING CASSETTE SUB-FAMILY B MEMBER 6"/>
    <property type="match status" value="1"/>
</dbReference>
<dbReference type="PANTHER" id="PTHR24221">
    <property type="entry name" value="ATP-BINDING CASSETTE SUB-FAMILY B"/>
    <property type="match status" value="1"/>
</dbReference>
<accession>A0ABT1SMB8</accession>
<dbReference type="InterPro" id="IPR003593">
    <property type="entry name" value="AAA+_ATPase"/>
</dbReference>
<dbReference type="InterPro" id="IPR039421">
    <property type="entry name" value="Type_1_exporter"/>
</dbReference>
<dbReference type="Proteomes" id="UP001524435">
    <property type="component" value="Unassembled WGS sequence"/>
</dbReference>
<dbReference type="InterPro" id="IPR027417">
    <property type="entry name" value="P-loop_NTPase"/>
</dbReference>
<evidence type="ECO:0000256" key="3">
    <source>
        <dbReference type="ARBA" id="ARBA00022741"/>
    </source>
</evidence>
<evidence type="ECO:0000313" key="10">
    <source>
        <dbReference type="Proteomes" id="UP001524435"/>
    </source>
</evidence>
<evidence type="ECO:0000256" key="1">
    <source>
        <dbReference type="ARBA" id="ARBA00004651"/>
    </source>
</evidence>
<evidence type="ECO:0000259" key="8">
    <source>
        <dbReference type="PROSITE" id="PS50893"/>
    </source>
</evidence>
<evidence type="ECO:0000256" key="6">
    <source>
        <dbReference type="ARBA" id="ARBA00023136"/>
    </source>
</evidence>
<evidence type="ECO:0000256" key="7">
    <source>
        <dbReference type="SAM" id="Phobius"/>
    </source>
</evidence>
<dbReference type="SUPFAM" id="SSF90123">
    <property type="entry name" value="ABC transporter transmembrane region"/>
    <property type="match status" value="1"/>
</dbReference>
<feature type="domain" description="ABC transporter" evidence="8">
    <location>
        <begin position="341"/>
        <end position="578"/>
    </location>
</feature>
<sequence length="589" mass="66938">MYSIAYNLKAIFQRIHTFDAKLLVTLLLEVVFSVLFPLLVNVFPAFLLWCAAQSSYAQAFTMLGVYALALLLCSYGSSRLSEYNAARLIGLRFTYSLDMMEQVLHMAYSDLENPKIRDEQAQAVMYSVNANEYGFEGIIREGKTALSSLCGLLAYILIIAKDDLLFSVLFALVALLQMCMYRRARTYEQTHKQDWIKEARLFSRLQFLFTKPDPAKDIRLYQLQDWIMGKVTRLSAHCIKWNQKVQKRYFYAQIKEAFVLLLRDGIAYLWLIDQAMKGMAMDTFVLYVSLVASLSTWTKALVKSLNHMQMDHRGINDYRQFMEKYQQKDATLSLSDPIGKIEFDHVSFRYEGGDWIFEDFCLTIHAKEKVALVGINGAGKSTLMKLLCGLYVPQRGRVLIDGVEVTKLSAKQRSDLISIVFQDAAVFALSLAQNVSCDDEYEEKAVWEALKQAGLAEAIHALPNGIHTPLTNLIEENGVHLSGGETQKLMLARALYHDGKILILDEPSAALDALAEAALYEQYAAMCTDKTSIFISHRLASTKFCDAILYLEKGKIIERGTHTELLAQQGRYAELYEVQAQYYRKEQTV</sequence>
<dbReference type="SMART" id="SM00382">
    <property type="entry name" value="AAA"/>
    <property type="match status" value="1"/>
</dbReference>